<protein>
    <recommendedName>
        <fullName evidence="5">Serine/threonine-protein kinase MEC1</fullName>
        <ecNumber evidence="4">2.7.11.1</ecNumber>
    </recommendedName>
    <alternativeName>
        <fullName evidence="19">ATR homolog</fullName>
    </alternativeName>
    <alternativeName>
        <fullName evidence="18">DNA-damage checkpoint kinase MEC1</fullName>
    </alternativeName>
    <alternativeName>
        <fullName evidence="17">Mitosis entry checkpoint protein 1</fullName>
    </alternativeName>
</protein>
<evidence type="ECO:0000256" key="5">
    <source>
        <dbReference type="ARBA" id="ARBA00021345"/>
    </source>
</evidence>
<feature type="domain" description="PI3K/PI4K catalytic" evidence="23">
    <location>
        <begin position="2137"/>
        <end position="2458"/>
    </location>
</feature>
<keyword evidence="10" id="KW-0418">Kinase</keyword>
<comment type="similarity">
    <text evidence="2">Belongs to the PI3/PI4-kinase family. ATM subfamily.</text>
</comment>
<dbReference type="Pfam" id="PF02260">
    <property type="entry name" value="FATC"/>
    <property type="match status" value="1"/>
</dbReference>
<dbReference type="InterPro" id="IPR012993">
    <property type="entry name" value="UME"/>
</dbReference>
<evidence type="ECO:0000256" key="10">
    <source>
        <dbReference type="ARBA" id="ARBA00022777"/>
    </source>
</evidence>
<keyword evidence="13" id="KW-0234">DNA repair</keyword>
<dbReference type="EMBL" id="JAPZBT010000003">
    <property type="protein sequence ID" value="KAJ5365012.1"/>
    <property type="molecule type" value="Genomic_DNA"/>
</dbReference>
<keyword evidence="12" id="KW-0156">Chromatin regulator</keyword>
<accession>A0A9W9RRN0</accession>
<evidence type="ECO:0000256" key="14">
    <source>
        <dbReference type="ARBA" id="ARBA00023242"/>
    </source>
</evidence>
<dbReference type="EC" id="2.7.11.1" evidence="4"/>
<dbReference type="Gene3D" id="1.10.1070.11">
    <property type="entry name" value="Phosphatidylinositol 3-/4-kinase, catalytic domain"/>
    <property type="match status" value="1"/>
</dbReference>
<evidence type="ECO:0000256" key="16">
    <source>
        <dbReference type="ARBA" id="ARBA00025079"/>
    </source>
</evidence>
<gene>
    <name evidence="26" type="ORF">N7517_007898</name>
</gene>
<evidence type="ECO:0000256" key="22">
    <source>
        <dbReference type="SAM" id="MobiDB-lite"/>
    </source>
</evidence>
<dbReference type="InterPro" id="IPR058681">
    <property type="entry name" value="HEAT_MEC1_N"/>
</dbReference>
<evidence type="ECO:0000256" key="18">
    <source>
        <dbReference type="ARBA" id="ARBA00030459"/>
    </source>
</evidence>
<dbReference type="InterPro" id="IPR000403">
    <property type="entry name" value="PI3/4_kinase_cat_dom"/>
</dbReference>
<dbReference type="GO" id="GO:0006281">
    <property type="term" value="P:DNA repair"/>
    <property type="evidence" value="ECO:0007669"/>
    <property type="project" value="UniProtKB-KW"/>
</dbReference>
<dbReference type="Pfam" id="PF25030">
    <property type="entry name" value="M-HEAT_ATR"/>
    <property type="match status" value="1"/>
</dbReference>
<dbReference type="InterPro" id="IPR057564">
    <property type="entry name" value="HEAT_ATR"/>
</dbReference>
<feature type="domain" description="FATC" evidence="25">
    <location>
        <begin position="2442"/>
        <end position="2481"/>
    </location>
</feature>
<dbReference type="InterPro" id="IPR011989">
    <property type="entry name" value="ARM-like"/>
</dbReference>
<dbReference type="Pfam" id="PF08064">
    <property type="entry name" value="UME"/>
    <property type="match status" value="1"/>
</dbReference>
<comment type="subunit">
    <text evidence="3">Associates with DNA double-strand breaks.</text>
</comment>
<comment type="function">
    <text evidence="16">Serine/threonine protein kinase which activates checkpoint signaling upon genotoxic stresses such as ionizing radiation (IR), ultraviolet light (UV), or DNA replication stalling, thereby acting as a DNA damage sensor. Recognizes the substrate consensus sequence [ST]-Q. Phosphorylates histone H2A to form H2AS128ph (gamma-H2A) at sites of DNA damage, involved in the regulation of DNA damage response mechanism. Required for the control of telomere length and genome stability.</text>
</comment>
<proteinExistence type="inferred from homology"/>
<dbReference type="SMART" id="SM00146">
    <property type="entry name" value="PI3Kc"/>
    <property type="match status" value="1"/>
</dbReference>
<dbReference type="OrthoDB" id="381190at2759"/>
<dbReference type="FunFam" id="3.30.1010.10:FF:000017">
    <property type="entry name" value="Inositol kinase kinase (UvsB)"/>
    <property type="match status" value="1"/>
</dbReference>
<evidence type="ECO:0000256" key="12">
    <source>
        <dbReference type="ARBA" id="ARBA00022853"/>
    </source>
</evidence>
<dbReference type="InterPro" id="IPR003151">
    <property type="entry name" value="PIK-rel_kinase_FAT"/>
</dbReference>
<name>A0A9W9RRN0_9EURO</name>
<dbReference type="PROSITE" id="PS51189">
    <property type="entry name" value="FAT"/>
    <property type="match status" value="1"/>
</dbReference>
<keyword evidence="8" id="KW-0547">Nucleotide-binding</keyword>
<dbReference type="CDD" id="cd00892">
    <property type="entry name" value="PIKKc_ATR"/>
    <property type="match status" value="1"/>
</dbReference>
<keyword evidence="14" id="KW-0539">Nucleus</keyword>
<reference evidence="26" key="2">
    <citation type="journal article" date="2023" name="IMA Fungus">
        <title>Comparative genomic study of the Penicillium genus elucidates a diverse pangenome and 15 lateral gene transfer events.</title>
        <authorList>
            <person name="Petersen C."/>
            <person name="Sorensen T."/>
            <person name="Nielsen M.R."/>
            <person name="Sondergaard T.E."/>
            <person name="Sorensen J.L."/>
            <person name="Fitzpatrick D.A."/>
            <person name="Frisvad J.C."/>
            <person name="Nielsen K.L."/>
        </authorList>
    </citation>
    <scope>NUCLEOTIDE SEQUENCE</scope>
    <source>
        <strain evidence="26">IBT 3081</strain>
    </source>
</reference>
<evidence type="ECO:0000256" key="6">
    <source>
        <dbReference type="ARBA" id="ARBA00022527"/>
    </source>
</evidence>
<dbReference type="Gene3D" id="3.30.1010.10">
    <property type="entry name" value="Phosphatidylinositol 3-kinase Catalytic Subunit, Chain A, domain 4"/>
    <property type="match status" value="1"/>
</dbReference>
<dbReference type="Gene3D" id="1.25.40.10">
    <property type="entry name" value="Tetratricopeptide repeat domain"/>
    <property type="match status" value="1"/>
</dbReference>
<dbReference type="Pfam" id="PF23593">
    <property type="entry name" value="HEAT_ATR"/>
    <property type="match status" value="1"/>
</dbReference>
<dbReference type="GO" id="GO:0000077">
    <property type="term" value="P:DNA damage checkpoint signaling"/>
    <property type="evidence" value="ECO:0007669"/>
    <property type="project" value="TreeGrafter"/>
</dbReference>
<dbReference type="SUPFAM" id="SSF56112">
    <property type="entry name" value="Protein kinase-like (PK-like)"/>
    <property type="match status" value="1"/>
</dbReference>
<feature type="region of interest" description="Disordered" evidence="22">
    <location>
        <begin position="1403"/>
        <end position="1422"/>
    </location>
</feature>
<evidence type="ECO:0000256" key="7">
    <source>
        <dbReference type="ARBA" id="ARBA00022679"/>
    </source>
</evidence>
<comment type="caution">
    <text evidence="26">The sequence shown here is derived from an EMBL/GenBank/DDBJ whole genome shotgun (WGS) entry which is preliminary data.</text>
</comment>
<dbReference type="Pfam" id="PF00454">
    <property type="entry name" value="PI3_PI4_kinase"/>
    <property type="match status" value="1"/>
</dbReference>
<dbReference type="GO" id="GO:0000723">
    <property type="term" value="P:telomere maintenance"/>
    <property type="evidence" value="ECO:0007669"/>
    <property type="project" value="TreeGrafter"/>
</dbReference>
<dbReference type="Pfam" id="PF25385">
    <property type="entry name" value="HEAT_MEC1_N"/>
    <property type="match status" value="1"/>
</dbReference>
<evidence type="ECO:0000256" key="1">
    <source>
        <dbReference type="ARBA" id="ARBA00004123"/>
    </source>
</evidence>
<organism evidence="26 27">
    <name type="scientific">Penicillium concentricum</name>
    <dbReference type="NCBI Taxonomy" id="293559"/>
    <lineage>
        <taxon>Eukaryota</taxon>
        <taxon>Fungi</taxon>
        <taxon>Dikarya</taxon>
        <taxon>Ascomycota</taxon>
        <taxon>Pezizomycotina</taxon>
        <taxon>Eurotiomycetes</taxon>
        <taxon>Eurotiomycetidae</taxon>
        <taxon>Eurotiales</taxon>
        <taxon>Aspergillaceae</taxon>
        <taxon>Penicillium</taxon>
    </lineage>
</organism>
<evidence type="ECO:0000259" key="25">
    <source>
        <dbReference type="PROSITE" id="PS51190"/>
    </source>
</evidence>
<evidence type="ECO:0000313" key="26">
    <source>
        <dbReference type="EMBL" id="KAJ5365012.1"/>
    </source>
</evidence>
<dbReference type="InterPro" id="IPR036940">
    <property type="entry name" value="PI3/4_kinase_cat_sf"/>
</dbReference>
<dbReference type="InterPro" id="IPR011009">
    <property type="entry name" value="Kinase-like_dom_sf"/>
</dbReference>
<dbReference type="InterPro" id="IPR003152">
    <property type="entry name" value="FATC_dom"/>
</dbReference>
<dbReference type="GO" id="GO:0005524">
    <property type="term" value="F:ATP binding"/>
    <property type="evidence" value="ECO:0007669"/>
    <property type="project" value="UniProtKB-KW"/>
</dbReference>
<comment type="subcellular location">
    <subcellularLocation>
        <location evidence="1">Nucleus</location>
    </subcellularLocation>
</comment>
<dbReference type="InterPro" id="IPR050517">
    <property type="entry name" value="DDR_Repair_Kinase"/>
</dbReference>
<evidence type="ECO:0000259" key="24">
    <source>
        <dbReference type="PROSITE" id="PS51189"/>
    </source>
</evidence>
<dbReference type="Proteomes" id="UP001147752">
    <property type="component" value="Unassembled WGS sequence"/>
</dbReference>
<keyword evidence="9" id="KW-0227">DNA damage</keyword>
<evidence type="ECO:0000256" key="20">
    <source>
        <dbReference type="ARBA" id="ARBA00047899"/>
    </source>
</evidence>
<dbReference type="SUPFAM" id="SSF48371">
    <property type="entry name" value="ARM repeat"/>
    <property type="match status" value="1"/>
</dbReference>
<evidence type="ECO:0000256" key="9">
    <source>
        <dbReference type="ARBA" id="ARBA00022763"/>
    </source>
</evidence>
<dbReference type="PROSITE" id="PS50290">
    <property type="entry name" value="PI3_4_KINASE_3"/>
    <property type="match status" value="1"/>
</dbReference>
<feature type="compositionally biased region" description="Polar residues" evidence="22">
    <location>
        <begin position="1405"/>
        <end position="1414"/>
    </location>
</feature>
<dbReference type="InterPro" id="IPR018936">
    <property type="entry name" value="PI3/4_kinase_CS"/>
</dbReference>
<dbReference type="FunFam" id="1.10.1070.11:FF:000031">
    <property type="entry name" value="Phosphatidyl inositol 3-kinase"/>
    <property type="match status" value="1"/>
</dbReference>
<dbReference type="GO" id="GO:0005634">
    <property type="term" value="C:nucleus"/>
    <property type="evidence" value="ECO:0007669"/>
    <property type="project" value="UniProtKB-SubCell"/>
</dbReference>
<dbReference type="GO" id="GO:0004674">
    <property type="term" value="F:protein serine/threonine kinase activity"/>
    <property type="evidence" value="ECO:0007669"/>
    <property type="project" value="UniProtKB-KW"/>
</dbReference>
<dbReference type="Pfam" id="PF02259">
    <property type="entry name" value="FAT"/>
    <property type="match status" value="1"/>
</dbReference>
<dbReference type="InterPro" id="IPR014009">
    <property type="entry name" value="PIK_FAT"/>
</dbReference>
<evidence type="ECO:0000256" key="17">
    <source>
        <dbReference type="ARBA" id="ARBA00029679"/>
    </source>
</evidence>
<evidence type="ECO:0000256" key="11">
    <source>
        <dbReference type="ARBA" id="ARBA00022840"/>
    </source>
</evidence>
<dbReference type="GO" id="GO:0005694">
    <property type="term" value="C:chromosome"/>
    <property type="evidence" value="ECO:0007669"/>
    <property type="project" value="TreeGrafter"/>
</dbReference>
<evidence type="ECO:0000259" key="23">
    <source>
        <dbReference type="PROSITE" id="PS50290"/>
    </source>
</evidence>
<reference evidence="26" key="1">
    <citation type="submission" date="2022-12" db="EMBL/GenBank/DDBJ databases">
        <authorList>
            <person name="Petersen C."/>
        </authorList>
    </citation>
    <scope>NUCLEOTIDE SEQUENCE</scope>
    <source>
        <strain evidence="26">IBT 3081</strain>
    </source>
</reference>
<evidence type="ECO:0000256" key="3">
    <source>
        <dbReference type="ARBA" id="ARBA00011370"/>
    </source>
</evidence>
<dbReference type="InterPro" id="IPR011990">
    <property type="entry name" value="TPR-like_helical_dom_sf"/>
</dbReference>
<evidence type="ECO:0000313" key="27">
    <source>
        <dbReference type="Proteomes" id="UP001147752"/>
    </source>
</evidence>
<dbReference type="Gene3D" id="1.25.10.10">
    <property type="entry name" value="Leucine-rich Repeat Variant"/>
    <property type="match status" value="1"/>
</dbReference>
<sequence length="2603" mass="292854">MATEGQNERATAPGHAWRAEPASSILASRFVPHLATQGNESHITRETFAQLRQELLSEIQTQLRVDEDVTDVNKLICIVLKAGLEISPNRSESEQDLEGQVLDCLDIIQASIEKAPQALWESSDPFILGEDIHAPLFAWLILRLIRLATTWTSETVREKIQLLCASLAYSQFKQARLLPASYAVAAFLRACTSDVLCSLETFQRSNFWNIRLRVLSIPAADGSLIEDIQNLGLSPGLFKSNTALGGFAQTVSLACQLLDSFNPKGEMQYRAKHHDFILRQNFSWVLNGFHRLRQVIIEWLQIKGAQLTSEDETVPLQYLTYLHRCCLPESTLAGLLSNMSLTSTWSQCICGFLSLENLEKMPSVQAILSRFLCDLTETAKSSQHLVQQLREALLPVLTKVKDGNSNFQSLESCLWSPLQTLHAQLLDTALPLTVCSPKGLPGDGSEKSDIVFQRPGVLHQAEPNEYARASKRLCLPGPPTGSTSHSLFHLLVGNISAILQSDCGKTMADLRTSIQTSYEELLESKKTELLDILGKICCATAEKLLRKPSDVIKRDTLFCPTCDTDQHQNDRAGNEEHPGFEEIWSLFNFILPRLTRTPGPRISAMVALRRILMHAPNSIQMHISNSPSGEFCLHSLRSSIRELRVATGHSVVAFVRSNLPTDIRRTNFVVVLEWLKNISGKDDMPLQEACIITLCGLATVSEDEEKNIILLRLLEYLGHPNPYVCAVAYNELSKLAQQFSLTPAGLFRPYWRTLSVTVVKNLQSRPYMAEQLCDLLGMKVDGFLRLTEVHVLPYLVLTQKRDIICRIGASRNEGESAFDVCSEKNNLAAILAFLLSQQSDNPEVMIMSLLADIDPAFKGRSLAELVRIEPILIACDLLKSLGDAGEQKKERFNQALHRLATFVPRKITHGSSSKKADLSHFIEEHVLGIITQFANAINDFQVRQTLAEKRRNIKAIEEMINIAQGHVSSALPQVCACLRSALEIEELCDYAFSAWKTLISSLGEEDLEPIIDQTLAIVIRYWDNLTEESRNRACQLIDHILTNHSSLVRDTFNTMPSLASIPEMASFDAKINDLRAQMDVRSQFLALIRRCQSENATVVEQALVELAPFLSANEEFLHDSVLSEQPDPVIAQLTRSLLDCCVKFSNTSDSITLLSAQCLGLVGCLDPNRVETIKEKRDILVLSNFDRMEETVAFILFFLQHVLVEAFLSASNTRAQGFLAWAMQGLLKFCKLNAVLTQRSRDLQGDEKYQRWMELPESVRNTLTPFLTSTYTVTVVTNHTEVNYPLFSPKLTHSEWLRTLVQDLLQTGNGDNAKMVFSISSRVVKGQDISISSFLLPFAVLNRIVGGTEQEQQNLRHELMSILSHPIPETNNNARETIISSSQSVFEVLDYLSRWLQGKKKHLNGLNQNSNQTSRSHKDPNRDALIDKYSSQIRSVENLLSSIPPEIISRRAVECKSFSKALFHWEQYIRKSKLHGELQERSSLEPLYQRLQDIYSQIDEPDGIEGISSHLSALDIDQQILEHRKAGRWATAQSWYELQLEKEPDNVDAQWNLVTCLKESGQQDAILTRFEVLKENESAASRFLPFAVEASWIMGRWDKLEGYLDLCAKQGTEEFNVGIGSALDALRQKQDEAFTDKINELRLNVARSLNTNSVASLQSCHDDMLRLHALSEVESIAKAQSGQSRPGLLSTLDRRLDVLGGYLSDKQYLLGLRRATMELTGEFADSDISAAWLTSARLSRKGNFSSQAYHSMLNAARLKDRSASIEHARLLWKDGHHRKAIQTLEGAISANEGTPGTSSPVEIEAMSFLSGRGQHQNESTALAHLMLAKWTDRAGQTHSQAIVQRYREAIKLYPKWERAHYYLGKHYNKILESEKAKPMGKEAQIYLSGEATKLVIDNYLRSLTYGTKYVFQTLPKLLTLWLEHASIVEQPIDPKRGDNEEFQKHTQAQRKKSLDEMHAQLKKFIDKRLQAALLFTILPQVVARICHPNITVYDLLTRIVAKAVHNFPQQGLWTVLAVVKSSNKERAKRGYNCLQKIIDYGNKSKGESSAASEIRRMITQGTKFSEELLQLCLAPVEEKSSRVQLGRNLGFNHKVAPCRLVVPFQAMLIPSLPASQNIEYIKGFRAFPRDPTTIEAVLDEAQILNSLQKPRKISLRGSDGKIYNALCKPKDDLRKDQRLMEFNNMINRFLKRDVESSKRRMYIKTYAVTPLNEECGLIEWVDNLRTLREIVIKLLRERGISPNYNEIRHNLNEICADRSFAKLPLFTTNILAKLPPVLHEWFIEMFPETEAWFTARLRYTRSSAVMSMVGYVLGLGDRHGENLSFEEGTGGLLHVDFNCLFDKGQTFEKPEVVPFRLTHNMIDAFGAYGYNGPFRRTCEITLSLLRQNEDALMTVLETFLHDPTTDFIGKRRRTHVNVPDTPAGVLEDVRNKLRGFMSKQPIALSVDGQVDELIIQATDKKKLASMYIGCLGSGVGDAASLSEGYLGAAVVTGIEMSMTENEQEIVILMQSGVYICRGALWVDCLHAVWAGMTGLHMALGRILGDRHSLELTQGVASVRICGGGERLRHSGWPRQAEPHACGQWLLLRQRGRSKEYTQSPYLS</sequence>
<keyword evidence="7" id="KW-0808">Transferase</keyword>
<comment type="catalytic activity">
    <reaction evidence="21">
        <text>L-seryl-[protein] + ATP = O-phospho-L-seryl-[protein] + ADP + H(+)</text>
        <dbReference type="Rhea" id="RHEA:17989"/>
        <dbReference type="Rhea" id="RHEA-COMP:9863"/>
        <dbReference type="Rhea" id="RHEA-COMP:11604"/>
        <dbReference type="ChEBI" id="CHEBI:15378"/>
        <dbReference type="ChEBI" id="CHEBI:29999"/>
        <dbReference type="ChEBI" id="CHEBI:30616"/>
        <dbReference type="ChEBI" id="CHEBI:83421"/>
        <dbReference type="ChEBI" id="CHEBI:456216"/>
        <dbReference type="EC" id="2.7.11.1"/>
    </reaction>
</comment>
<dbReference type="SMART" id="SM00802">
    <property type="entry name" value="UME"/>
    <property type="match status" value="1"/>
</dbReference>
<dbReference type="RefSeq" id="XP_056576479.1">
    <property type="nucleotide sequence ID" value="XM_056725628.1"/>
</dbReference>
<dbReference type="InterPro" id="IPR056802">
    <property type="entry name" value="ATR-like_M-HEAT"/>
</dbReference>
<feature type="domain" description="FAT" evidence="24">
    <location>
        <begin position="1447"/>
        <end position="2021"/>
    </location>
</feature>
<dbReference type="PROSITE" id="PS00916">
    <property type="entry name" value="PI3_4_KINASE_2"/>
    <property type="match status" value="1"/>
</dbReference>
<keyword evidence="15" id="KW-0469">Meiosis</keyword>
<evidence type="ECO:0000256" key="13">
    <source>
        <dbReference type="ARBA" id="ARBA00023204"/>
    </source>
</evidence>
<comment type="catalytic activity">
    <reaction evidence="20">
        <text>L-threonyl-[protein] + ATP = O-phospho-L-threonyl-[protein] + ADP + H(+)</text>
        <dbReference type="Rhea" id="RHEA:46608"/>
        <dbReference type="Rhea" id="RHEA-COMP:11060"/>
        <dbReference type="Rhea" id="RHEA-COMP:11605"/>
        <dbReference type="ChEBI" id="CHEBI:15378"/>
        <dbReference type="ChEBI" id="CHEBI:30013"/>
        <dbReference type="ChEBI" id="CHEBI:30616"/>
        <dbReference type="ChEBI" id="CHEBI:61977"/>
        <dbReference type="ChEBI" id="CHEBI:456216"/>
        <dbReference type="EC" id="2.7.11.1"/>
    </reaction>
</comment>
<dbReference type="SUPFAM" id="SSF48452">
    <property type="entry name" value="TPR-like"/>
    <property type="match status" value="1"/>
</dbReference>
<dbReference type="GeneID" id="81464811"/>
<evidence type="ECO:0000256" key="15">
    <source>
        <dbReference type="ARBA" id="ARBA00023254"/>
    </source>
</evidence>
<dbReference type="SMART" id="SM01343">
    <property type="entry name" value="FATC"/>
    <property type="match status" value="1"/>
</dbReference>
<evidence type="ECO:0000256" key="4">
    <source>
        <dbReference type="ARBA" id="ARBA00012513"/>
    </source>
</evidence>
<evidence type="ECO:0000256" key="19">
    <source>
        <dbReference type="ARBA" id="ARBA00033001"/>
    </source>
</evidence>
<dbReference type="PANTHER" id="PTHR11139">
    <property type="entry name" value="ATAXIA TELANGIECTASIA MUTATED ATM -RELATED"/>
    <property type="match status" value="1"/>
</dbReference>
<dbReference type="PROSITE" id="PS51190">
    <property type="entry name" value="FATC"/>
    <property type="match status" value="1"/>
</dbReference>
<dbReference type="PANTHER" id="PTHR11139:SF125">
    <property type="entry name" value="SERINE_THREONINE-PROTEIN KINASE MEC1"/>
    <property type="match status" value="1"/>
</dbReference>
<dbReference type="InterPro" id="IPR016024">
    <property type="entry name" value="ARM-type_fold"/>
</dbReference>
<evidence type="ECO:0000256" key="21">
    <source>
        <dbReference type="ARBA" id="ARBA00048679"/>
    </source>
</evidence>
<evidence type="ECO:0000256" key="8">
    <source>
        <dbReference type="ARBA" id="ARBA00022741"/>
    </source>
</evidence>
<keyword evidence="11" id="KW-0067">ATP-binding</keyword>
<keyword evidence="27" id="KW-1185">Reference proteome</keyword>
<evidence type="ECO:0000256" key="2">
    <source>
        <dbReference type="ARBA" id="ARBA00010769"/>
    </source>
</evidence>
<keyword evidence="6" id="KW-0723">Serine/threonine-protein kinase</keyword>